<evidence type="ECO:0000256" key="1">
    <source>
        <dbReference type="ARBA" id="ARBA00023172"/>
    </source>
</evidence>
<dbReference type="Proteomes" id="UP001205890">
    <property type="component" value="Unassembled WGS sequence"/>
</dbReference>
<comment type="caution">
    <text evidence="4">The sequence shown here is derived from an EMBL/GenBank/DDBJ whole genome shotgun (WGS) entry which is preliminary data.</text>
</comment>
<evidence type="ECO:0000313" key="5">
    <source>
        <dbReference type="Proteomes" id="UP001205890"/>
    </source>
</evidence>
<dbReference type="InterPro" id="IPR002104">
    <property type="entry name" value="Integrase_catalytic"/>
</dbReference>
<dbReference type="Gene3D" id="1.10.443.10">
    <property type="entry name" value="Intergrase catalytic core"/>
    <property type="match status" value="1"/>
</dbReference>
<feature type="domain" description="Tyr recombinase" evidence="3">
    <location>
        <begin position="350"/>
        <end position="556"/>
    </location>
</feature>
<evidence type="ECO:0000256" key="2">
    <source>
        <dbReference type="SAM" id="MobiDB-lite"/>
    </source>
</evidence>
<keyword evidence="5" id="KW-1185">Reference proteome</keyword>
<dbReference type="SUPFAM" id="SSF56349">
    <property type="entry name" value="DNA breaking-rejoining enzymes"/>
    <property type="match status" value="1"/>
</dbReference>
<dbReference type="CDD" id="cd00397">
    <property type="entry name" value="DNA_BRE_C"/>
    <property type="match status" value="1"/>
</dbReference>
<evidence type="ECO:0000259" key="3">
    <source>
        <dbReference type="PROSITE" id="PS51898"/>
    </source>
</evidence>
<dbReference type="EMBL" id="JANCLU010000002">
    <property type="protein sequence ID" value="MCP8937345.1"/>
    <property type="molecule type" value="Genomic_DNA"/>
</dbReference>
<name>A0ABT1L7B4_9HYPH</name>
<gene>
    <name evidence="4" type="ORF">NK718_02355</name>
</gene>
<sequence length="591" mass="66262">MSTPSPSRATLQTVLDALAAADLPSRRRQDMASAVRTVAKVLGRAPAELAADPPALRRRLETVAPAANGMCPQRWKNVRSLLNAALAQVRPMLPGRSVEPIGPEWLTLLEHVPEDRRIRLQPLLRVLTRDNIAPADVTLVHLEAYRDSLRADSLRRDPEGAWRALVWHWNFCAREVAGWPQLQVELPQRRETYTRPWSDFPASLKAEVDAWLRRMSGDTFEDDGPPRPARPETLIQREYQLRAFASILVEQGRPAASLERLANLVSFDAYKLGLSFLLDRKRAREARQAAEDGDQAPTSLASSQIWGMATFLTSVARHWVKADAETLKAMSRISAKFAPTTRGMTPKNRERMRQFDDDRSVSIFLEAPWRMKADADSGKLNPHRSAIRAQIAVAIAMLQYCPVRKKNLTEIDLERHFKRLGDKVYLLYRGHRVKNGEALDFELPQDLVDLLDWYLAKHRPALLDGPSNALFPGKGGKAKSKHTLGLQIGEVLFEYTGLKLSPHGFRHAAGKLFLDIMPGSHVIMQQVLGHSSLKTTLDNYTGEEKKRASRLFQETVIARRERLMASRGGKPGQSPRGAGVAGRRTRTGTKS</sequence>
<dbReference type="InterPro" id="IPR013762">
    <property type="entry name" value="Integrase-like_cat_sf"/>
</dbReference>
<dbReference type="Pfam" id="PF00589">
    <property type="entry name" value="Phage_integrase"/>
    <property type="match status" value="1"/>
</dbReference>
<accession>A0ABT1L7B4</accession>
<dbReference type="RefSeq" id="WP_254738258.1">
    <property type="nucleotide sequence ID" value="NZ_JANCLU010000002.1"/>
</dbReference>
<reference evidence="4 5" key="1">
    <citation type="submission" date="2022-07" db="EMBL/GenBank/DDBJ databases">
        <authorList>
            <person name="Li W.-J."/>
            <person name="Deng Q.-Q."/>
        </authorList>
    </citation>
    <scope>NUCLEOTIDE SEQUENCE [LARGE SCALE GENOMIC DNA]</scope>
    <source>
        <strain evidence="4 5">SYSU M60028</strain>
    </source>
</reference>
<proteinExistence type="predicted"/>
<protein>
    <submittedName>
        <fullName evidence="4">Site-specific integrase</fullName>
    </submittedName>
</protein>
<feature type="region of interest" description="Disordered" evidence="2">
    <location>
        <begin position="563"/>
        <end position="591"/>
    </location>
</feature>
<keyword evidence="1" id="KW-0233">DNA recombination</keyword>
<organism evidence="4 5">
    <name type="scientific">Alsobacter ponti</name>
    <dbReference type="NCBI Taxonomy" id="2962936"/>
    <lineage>
        <taxon>Bacteria</taxon>
        <taxon>Pseudomonadati</taxon>
        <taxon>Pseudomonadota</taxon>
        <taxon>Alphaproteobacteria</taxon>
        <taxon>Hyphomicrobiales</taxon>
        <taxon>Alsobacteraceae</taxon>
        <taxon>Alsobacter</taxon>
    </lineage>
</organism>
<dbReference type="InterPro" id="IPR011010">
    <property type="entry name" value="DNA_brk_join_enz"/>
</dbReference>
<dbReference type="PROSITE" id="PS51898">
    <property type="entry name" value="TYR_RECOMBINASE"/>
    <property type="match status" value="1"/>
</dbReference>
<evidence type="ECO:0000313" key="4">
    <source>
        <dbReference type="EMBL" id="MCP8937345.1"/>
    </source>
</evidence>